<proteinExistence type="predicted"/>
<dbReference type="InterPro" id="IPR011050">
    <property type="entry name" value="Pectin_lyase_fold/virulence"/>
</dbReference>
<protein>
    <submittedName>
        <fullName evidence="3">Tail spike</fullName>
    </submittedName>
</protein>
<comment type="subcellular location">
    <subcellularLocation>
        <location evidence="1">Virion</location>
    </subcellularLocation>
</comment>
<organism evidence="3">
    <name type="scientific">Xanthomonas phage PPDBI</name>
    <dbReference type="NCBI Taxonomy" id="2723911"/>
    <lineage>
        <taxon>Viruses</taxon>
        <taxon>Duplodnaviria</taxon>
        <taxon>Heunggongvirae</taxon>
        <taxon>Uroviricota</taxon>
        <taxon>Caudoviricetes</taxon>
    </lineage>
</organism>
<reference evidence="3" key="1">
    <citation type="submission" date="2020-03" db="EMBL/GenBank/DDBJ databases">
        <authorList>
            <person name="Shneider M.M."/>
            <person name="Evseev P.V."/>
            <person name="Korzhenkov A.A."/>
            <person name="Toschakov S.V."/>
            <person name="Vo T."/>
            <person name="Ignatov A.N."/>
            <person name="Miroshnikov K.A."/>
        </authorList>
    </citation>
    <scope>NUCLEOTIDE SEQUENCE [LARGE SCALE GENOMIC DNA]</scope>
</reference>
<dbReference type="Gene3D" id="2.160.20.10">
    <property type="entry name" value="Single-stranded right-handed beta-helix, Pectin lyase-like"/>
    <property type="match status" value="2"/>
</dbReference>
<evidence type="ECO:0000313" key="3">
    <source>
        <dbReference type="EMBL" id="QIW89393.1"/>
    </source>
</evidence>
<evidence type="ECO:0000256" key="1">
    <source>
        <dbReference type="ARBA" id="ARBA00004328"/>
    </source>
</evidence>
<name>A0A6H0X5Z5_9CAUD</name>
<dbReference type="GO" id="GO:0019058">
    <property type="term" value="P:viral life cycle"/>
    <property type="evidence" value="ECO:0007669"/>
    <property type="project" value="UniProtKB-ARBA"/>
</dbReference>
<dbReference type="EMBL" id="MT210154">
    <property type="protein sequence ID" value="QIW89393.1"/>
    <property type="molecule type" value="Genomic_DNA"/>
</dbReference>
<evidence type="ECO:0000256" key="2">
    <source>
        <dbReference type="ARBA" id="ARBA00022844"/>
    </source>
</evidence>
<keyword evidence="2" id="KW-0946">Virion</keyword>
<dbReference type="SUPFAM" id="SSF51126">
    <property type="entry name" value="Pectin lyase-like"/>
    <property type="match status" value="1"/>
</dbReference>
<dbReference type="InterPro" id="IPR012334">
    <property type="entry name" value="Pectin_lyas_fold"/>
</dbReference>
<dbReference type="GO" id="GO:0051701">
    <property type="term" value="P:biological process involved in interaction with host"/>
    <property type="evidence" value="ECO:0007669"/>
    <property type="project" value="UniProtKB-ARBA"/>
</dbReference>
<accession>A0A6H0X5Z5</accession>
<dbReference type="GO" id="GO:0044423">
    <property type="term" value="C:virion component"/>
    <property type="evidence" value="ECO:0007669"/>
    <property type="project" value="UniProtKB-KW"/>
</dbReference>
<gene>
    <name evidence="3" type="ORF">PPDBI_00034</name>
</gene>
<sequence length="711" mass="74613">MAVQIAPLPVMRFYDNNNNPLAGGQLFTYQAGTSTPAATYTDSTASTANLNPVILNARGEASVWLLATQAYKFILKDASGNTIWSVDNITSQNPVAVGNMTDEAGLGGTPGFAAGVDFTAGTTTSLTLSQYYGSAANLWVAFDASEQGADSYSLSGKTLTFNAPIPVGVNKVYVKGGSSLSVGTPSDGTVTDSKVASGSKLYNRITYLIDARDKGATGNGSTDDRTALAAADVTGNPWYLSAGTYRIGSNLTLNGHVTFLPGAVLKPDAGVTVTFAQNFTASPGGPQIFDLSNSGALISLPYNITEVWAEWWGANGNLVKTDNQIPIQQALNAVAATATGGSGVSYGHVRLGRGWFLVSDQINIPNYTKLIGSTAAYTVIQANPATWSGSQYMFVGTNSGKPMFDTGLWDMRISAHQITAINKVVYTDSWQEKSGLKNVLMRDFLNYGFFYEIGYGGAAQLFIEDCELVADATATAATSLFITNTSSQGWLNLSLRRTDLMSAAAAANNNIGCRADNRVMIVCDCVQFAVVSNGFLLSTYASVCGNGVNGEIPTTALFNMASGWTGTISVKGVMQAGATNIIVDSNRSGYAFAALAPLDGEVIWPPSANTALASASVNGGATPAFVYQNGKYATSPFASVTHSSTGVYLVTMASWLNDLANCDVIVSSQDSNTPIINYSNNTTTSFNIVTRNNSGVVTDSAGFALKLYHKN</sequence>